<name>A0AAV9NUR2_9PEZI</name>
<comment type="caution">
    <text evidence="2">The sequence shown here is derived from an EMBL/GenBank/DDBJ whole genome shotgun (WGS) entry which is preliminary data.</text>
</comment>
<reference evidence="2 3" key="1">
    <citation type="submission" date="2023-08" db="EMBL/GenBank/DDBJ databases">
        <title>Black Yeasts Isolated from many extreme environments.</title>
        <authorList>
            <person name="Coleine C."/>
            <person name="Stajich J.E."/>
            <person name="Selbmann L."/>
        </authorList>
    </citation>
    <scope>NUCLEOTIDE SEQUENCE [LARGE SCALE GENOMIC DNA]</scope>
    <source>
        <strain evidence="2 3">CCFEE 5935</strain>
    </source>
</reference>
<evidence type="ECO:0000313" key="2">
    <source>
        <dbReference type="EMBL" id="KAK5162994.1"/>
    </source>
</evidence>
<dbReference type="EMBL" id="JAVRRT010000030">
    <property type="protein sequence ID" value="KAK5162994.1"/>
    <property type="molecule type" value="Genomic_DNA"/>
</dbReference>
<keyword evidence="3" id="KW-1185">Reference proteome</keyword>
<feature type="compositionally biased region" description="Basic and acidic residues" evidence="1">
    <location>
        <begin position="1"/>
        <end position="11"/>
    </location>
</feature>
<dbReference type="Proteomes" id="UP001337655">
    <property type="component" value="Unassembled WGS sequence"/>
</dbReference>
<organism evidence="2 3">
    <name type="scientific">Saxophila tyrrhenica</name>
    <dbReference type="NCBI Taxonomy" id="1690608"/>
    <lineage>
        <taxon>Eukaryota</taxon>
        <taxon>Fungi</taxon>
        <taxon>Dikarya</taxon>
        <taxon>Ascomycota</taxon>
        <taxon>Pezizomycotina</taxon>
        <taxon>Dothideomycetes</taxon>
        <taxon>Dothideomycetidae</taxon>
        <taxon>Mycosphaerellales</taxon>
        <taxon>Extremaceae</taxon>
        <taxon>Saxophila</taxon>
    </lineage>
</organism>
<dbReference type="GeneID" id="89932370"/>
<feature type="compositionally biased region" description="Polar residues" evidence="1">
    <location>
        <begin position="337"/>
        <end position="356"/>
    </location>
</feature>
<protein>
    <submittedName>
        <fullName evidence="2">Uncharacterized protein</fullName>
    </submittedName>
</protein>
<feature type="compositionally biased region" description="Basic and acidic residues" evidence="1">
    <location>
        <begin position="35"/>
        <end position="59"/>
    </location>
</feature>
<feature type="region of interest" description="Disordered" evidence="1">
    <location>
        <begin position="1"/>
        <end position="59"/>
    </location>
</feature>
<feature type="compositionally biased region" description="Polar residues" evidence="1">
    <location>
        <begin position="287"/>
        <end position="299"/>
    </location>
</feature>
<evidence type="ECO:0000256" key="1">
    <source>
        <dbReference type="SAM" id="MobiDB-lite"/>
    </source>
</evidence>
<proteinExistence type="predicted"/>
<dbReference type="RefSeq" id="XP_064653584.1">
    <property type="nucleotide sequence ID" value="XM_064808262.1"/>
</dbReference>
<sequence length="356" mass="39382">MESRANERQSTHEYMSPEVSRRHGDRQLSSFDDGAAERSNGEDTQQHRRYENERNDPAVAEQRCDCCPDADHPLDESNNWPCYLQYCTRDPDARPILPLHDALDDAITKADSDVHQLVTAFNDQRRSLELANSTTASVDDMNSVLARVSASMTEMRHRMNELMAVANAEAAAAVGDGPPPDTEGLYTMNSSIHNATKLPRQHRVRQWFDDVRFWVQGVGWSRESTRTVDDLPYHKRMGGKRRQSQNVNAVDQLAMAIKYDKAGEFEVDRTSGDTPGDSERSTGGAVQDQNQSPLSQHSSISEHDAADGAEDISTFHQALQALPGDGEDLRPRGTSPGGSQTSIRTNASSSVGGRND</sequence>
<gene>
    <name evidence="2" type="ORF">LTR77_011049</name>
</gene>
<dbReference type="AlphaFoldDB" id="A0AAV9NUR2"/>
<accession>A0AAV9NUR2</accession>
<evidence type="ECO:0000313" key="3">
    <source>
        <dbReference type="Proteomes" id="UP001337655"/>
    </source>
</evidence>
<feature type="region of interest" description="Disordered" evidence="1">
    <location>
        <begin position="265"/>
        <end position="356"/>
    </location>
</feature>